<feature type="compositionally biased region" description="Basic and acidic residues" evidence="1">
    <location>
        <begin position="51"/>
        <end position="64"/>
    </location>
</feature>
<feature type="compositionally biased region" description="Low complexity" evidence="1">
    <location>
        <begin position="346"/>
        <end position="355"/>
    </location>
</feature>
<reference evidence="2 3" key="1">
    <citation type="journal article" date="2018" name="Cell">
        <title>The Chara Genome: Secondary Complexity and Implications for Plant Terrestrialization.</title>
        <authorList>
            <person name="Nishiyama T."/>
            <person name="Sakayama H."/>
            <person name="Vries J.D."/>
            <person name="Buschmann H."/>
            <person name="Saint-Marcoux D."/>
            <person name="Ullrich K.K."/>
            <person name="Haas F.B."/>
            <person name="Vanderstraeten L."/>
            <person name="Becker D."/>
            <person name="Lang D."/>
            <person name="Vosolsobe S."/>
            <person name="Rombauts S."/>
            <person name="Wilhelmsson P.K.I."/>
            <person name="Janitza P."/>
            <person name="Kern R."/>
            <person name="Heyl A."/>
            <person name="Rumpler F."/>
            <person name="Villalobos L.I.A.C."/>
            <person name="Clay J.M."/>
            <person name="Skokan R."/>
            <person name="Toyoda A."/>
            <person name="Suzuki Y."/>
            <person name="Kagoshima H."/>
            <person name="Schijlen E."/>
            <person name="Tajeshwar N."/>
            <person name="Catarino B."/>
            <person name="Hetherington A.J."/>
            <person name="Saltykova A."/>
            <person name="Bonnot C."/>
            <person name="Breuninger H."/>
            <person name="Symeonidi A."/>
            <person name="Radhakrishnan G.V."/>
            <person name="Van Nieuwerburgh F."/>
            <person name="Deforce D."/>
            <person name="Chang C."/>
            <person name="Karol K.G."/>
            <person name="Hedrich R."/>
            <person name="Ulvskov P."/>
            <person name="Glockner G."/>
            <person name="Delwiche C.F."/>
            <person name="Petrasek J."/>
            <person name="Van de Peer Y."/>
            <person name="Friml J."/>
            <person name="Beilby M."/>
            <person name="Dolan L."/>
            <person name="Kohara Y."/>
            <person name="Sugano S."/>
            <person name="Fujiyama A."/>
            <person name="Delaux P.-M."/>
            <person name="Quint M."/>
            <person name="TheiBen G."/>
            <person name="Hagemann M."/>
            <person name="Harholt J."/>
            <person name="Dunand C."/>
            <person name="Zachgo S."/>
            <person name="Langdale J."/>
            <person name="Maumus F."/>
            <person name="Straeten D.V.D."/>
            <person name="Gould S.B."/>
            <person name="Rensing S.A."/>
        </authorList>
    </citation>
    <scope>NUCLEOTIDE SEQUENCE [LARGE SCALE GENOMIC DNA]</scope>
    <source>
        <strain evidence="2 3">S276</strain>
    </source>
</reference>
<keyword evidence="3" id="KW-1185">Reference proteome</keyword>
<sequence>MLAPTLSSVCCRRRLLFHGRRVPQAAAAAPGCPDAAPLGCLPRVYPRERTAASKQKKVFDEGRQDGGTAGNRQVRRGADEEEEERRPRTVSLGSGSTQEWAATELCGTGGGVYKQSFTELLRPSLSGNEGDGHVNLSFGLSTGRSSTPSRTILVHPHPDDDGRQLTGVNRSSKTRVLARDTRGADPNSSTQQARASSLSRAAQARPHWMMSPSPLSAASEVARRRGGSVDAGMDFFDVGDDRDGREVWKEHRQELWAWREESIPRGVERLCVGEREKETDDPPVEADDDDEDDNDGEGGEGGDGYVSLSLQSDMALKGGKSKSSGRNGRPRAKRGAGREDDDEGSTRGSSQTTGTPAGFGKRKRTRQQTFDALTECMEKHGALMASTMESASKRQCSIQVRQCEALEAQVEVQRKHYAASDEAMSGRVDRLCVVQLWDVGNESVGGFPF</sequence>
<dbReference type="EMBL" id="BFEA01000962">
    <property type="protein sequence ID" value="GBG91870.1"/>
    <property type="molecule type" value="Genomic_DNA"/>
</dbReference>
<feature type="region of interest" description="Disordered" evidence="1">
    <location>
        <begin position="51"/>
        <end position="99"/>
    </location>
</feature>
<proteinExistence type="predicted"/>
<organism evidence="2 3">
    <name type="scientific">Chara braunii</name>
    <name type="common">Braun's stonewort</name>
    <dbReference type="NCBI Taxonomy" id="69332"/>
    <lineage>
        <taxon>Eukaryota</taxon>
        <taxon>Viridiplantae</taxon>
        <taxon>Streptophyta</taxon>
        <taxon>Charophyceae</taxon>
        <taxon>Charales</taxon>
        <taxon>Characeae</taxon>
        <taxon>Chara</taxon>
    </lineage>
</organism>
<feature type="region of interest" description="Disordered" evidence="1">
    <location>
        <begin position="273"/>
        <end position="366"/>
    </location>
</feature>
<feature type="region of interest" description="Disordered" evidence="1">
    <location>
        <begin position="136"/>
        <end position="223"/>
    </location>
</feature>
<feature type="compositionally biased region" description="Acidic residues" evidence="1">
    <location>
        <begin position="281"/>
        <end position="300"/>
    </location>
</feature>
<evidence type="ECO:0000313" key="3">
    <source>
        <dbReference type="Proteomes" id="UP000265515"/>
    </source>
</evidence>
<comment type="caution">
    <text evidence="2">The sequence shown here is derived from an EMBL/GenBank/DDBJ whole genome shotgun (WGS) entry which is preliminary data.</text>
</comment>
<protein>
    <submittedName>
        <fullName evidence="2">Uncharacterized protein</fullName>
    </submittedName>
</protein>
<name>A0A388MBE3_CHABU</name>
<evidence type="ECO:0000256" key="1">
    <source>
        <dbReference type="SAM" id="MobiDB-lite"/>
    </source>
</evidence>
<dbReference type="Proteomes" id="UP000265515">
    <property type="component" value="Unassembled WGS sequence"/>
</dbReference>
<evidence type="ECO:0000313" key="2">
    <source>
        <dbReference type="EMBL" id="GBG91870.1"/>
    </source>
</evidence>
<dbReference type="AlphaFoldDB" id="A0A388MBE3"/>
<accession>A0A388MBE3</accession>
<gene>
    <name evidence="2" type="ORF">CBR_g53929</name>
</gene>
<dbReference type="Gramene" id="GBG91870">
    <property type="protein sequence ID" value="GBG91870"/>
    <property type="gene ID" value="CBR_g53929"/>
</dbReference>
<feature type="compositionally biased region" description="Polar residues" evidence="1">
    <location>
        <begin position="138"/>
        <end position="150"/>
    </location>
</feature>
<feature type="compositionally biased region" description="Low complexity" evidence="1">
    <location>
        <begin position="188"/>
        <end position="205"/>
    </location>
</feature>